<keyword evidence="2" id="KW-1185">Reference proteome</keyword>
<accession>A0ABN0ZP54</accession>
<sequence>MPLRYTDEQVTAKAAQLGLIADGQTLPRHLRSKVIAALHSERPRSTGALPPVAERIVIQPGGAVEVDGRPFPWLVQSDLIEVTLQPDGAGMVRLTLPARNVQILQPAPESET</sequence>
<reference evidence="1 2" key="1">
    <citation type="journal article" date="2019" name="Int. J. Syst. Evol. Microbiol.">
        <title>The Global Catalogue of Microorganisms (GCM) 10K type strain sequencing project: providing services to taxonomists for standard genome sequencing and annotation.</title>
        <authorList>
            <consortium name="The Broad Institute Genomics Platform"/>
            <consortium name="The Broad Institute Genome Sequencing Center for Infectious Disease"/>
            <person name="Wu L."/>
            <person name="Ma J."/>
        </authorList>
    </citation>
    <scope>NUCLEOTIDE SEQUENCE [LARGE SCALE GENOMIC DNA]</scope>
    <source>
        <strain evidence="1 2">JCM 10649</strain>
    </source>
</reference>
<dbReference type="RefSeq" id="WP_344087983.1">
    <property type="nucleotide sequence ID" value="NZ_BAAAHB010000011.1"/>
</dbReference>
<organism evidence="1 2">
    <name type="scientific">Streptomyces stramineus</name>
    <dbReference type="NCBI Taxonomy" id="173861"/>
    <lineage>
        <taxon>Bacteria</taxon>
        <taxon>Bacillati</taxon>
        <taxon>Actinomycetota</taxon>
        <taxon>Actinomycetes</taxon>
        <taxon>Kitasatosporales</taxon>
        <taxon>Streptomycetaceae</taxon>
        <taxon>Streptomyces</taxon>
    </lineage>
</organism>
<evidence type="ECO:0000313" key="1">
    <source>
        <dbReference type="EMBL" id="GAA0454324.1"/>
    </source>
</evidence>
<comment type="caution">
    <text evidence="1">The sequence shown here is derived from an EMBL/GenBank/DDBJ whole genome shotgun (WGS) entry which is preliminary data.</text>
</comment>
<gene>
    <name evidence="1" type="ORF">GCM10009544_16370</name>
</gene>
<dbReference type="EMBL" id="BAAAHB010000011">
    <property type="protein sequence ID" value="GAA0454324.1"/>
    <property type="molecule type" value="Genomic_DNA"/>
</dbReference>
<evidence type="ECO:0000313" key="2">
    <source>
        <dbReference type="Proteomes" id="UP001499895"/>
    </source>
</evidence>
<dbReference type="Proteomes" id="UP001499895">
    <property type="component" value="Unassembled WGS sequence"/>
</dbReference>
<name>A0ABN0ZP54_9ACTN</name>
<protein>
    <submittedName>
        <fullName evidence="1">Uncharacterized protein</fullName>
    </submittedName>
</protein>
<proteinExistence type="predicted"/>